<dbReference type="OrthoDB" id="2570279at2759"/>
<dbReference type="GeneID" id="28969639"/>
<dbReference type="AlphaFoldDB" id="A0A1A6A0R4"/>
<evidence type="ECO:0000313" key="3">
    <source>
        <dbReference type="Proteomes" id="UP000078595"/>
    </source>
</evidence>
<dbReference type="Proteomes" id="UP000078595">
    <property type="component" value="Chromosome 7"/>
</dbReference>
<gene>
    <name evidence="1" type="ORF">I303_05940</name>
    <name evidence="2" type="ORF">I303_105917</name>
</gene>
<dbReference type="VEuPathDB" id="FungiDB:I303_05940"/>
<dbReference type="EMBL" id="KI894033">
    <property type="protein sequence ID" value="OBR83660.1"/>
    <property type="molecule type" value="Genomic_DNA"/>
</dbReference>
<name>A0A1A6A0R4_9TREE</name>
<dbReference type="RefSeq" id="XP_018261502.1">
    <property type="nucleotide sequence ID" value="XM_018409230.1"/>
</dbReference>
<protein>
    <submittedName>
        <fullName evidence="1">Uncharacterized protein</fullName>
    </submittedName>
</protein>
<organism evidence="1">
    <name type="scientific">Kwoniella dejecticola CBS 10117</name>
    <dbReference type="NCBI Taxonomy" id="1296121"/>
    <lineage>
        <taxon>Eukaryota</taxon>
        <taxon>Fungi</taxon>
        <taxon>Dikarya</taxon>
        <taxon>Basidiomycota</taxon>
        <taxon>Agaricomycotina</taxon>
        <taxon>Tremellomycetes</taxon>
        <taxon>Tremellales</taxon>
        <taxon>Cryptococcaceae</taxon>
        <taxon>Kwoniella</taxon>
    </lineage>
</organism>
<sequence>MQSSSSPTSSCASMITAPLLVREGQINFTPFTQPDLSLAHVQWLHLLRARMDQLESARSHSVDFDLGGTCVDSDLVAPLEELVDEARRMVCALSGEMRRRSEGTLPPWIELQAVQLKLAASSGNASGCVGGKMGRANSAGQ</sequence>
<reference evidence="2" key="3">
    <citation type="submission" date="2024-02" db="EMBL/GenBank/DDBJ databases">
        <title>Comparative genomics of Cryptococcus and Kwoniella reveals pathogenesis evolution and contrasting modes of karyotype evolution via chromosome fusion or intercentromeric recombination.</title>
        <authorList>
            <person name="Coelho M.A."/>
            <person name="David-Palma M."/>
            <person name="Shea T."/>
            <person name="Bowers K."/>
            <person name="McGinley-Smith S."/>
            <person name="Mohammad A.W."/>
            <person name="Gnirke A."/>
            <person name="Yurkov A.M."/>
            <person name="Nowrousian M."/>
            <person name="Sun S."/>
            <person name="Cuomo C.A."/>
            <person name="Heitman J."/>
        </authorList>
    </citation>
    <scope>NUCLEOTIDE SEQUENCE</scope>
    <source>
        <strain evidence="2">CBS 10117</strain>
    </source>
</reference>
<proteinExistence type="predicted"/>
<keyword evidence="3" id="KW-1185">Reference proteome</keyword>
<dbReference type="EMBL" id="CP144536">
    <property type="protein sequence ID" value="WWC63317.1"/>
    <property type="molecule type" value="Genomic_DNA"/>
</dbReference>
<reference evidence="1" key="1">
    <citation type="submission" date="2013-07" db="EMBL/GenBank/DDBJ databases">
        <title>The Genome Sequence of Cryptococcus dejecticola CBS10117.</title>
        <authorList>
            <consortium name="The Broad Institute Genome Sequencing Platform"/>
            <person name="Cuomo C."/>
            <person name="Litvintseva A."/>
            <person name="Chen Y."/>
            <person name="Heitman J."/>
            <person name="Sun S."/>
            <person name="Springer D."/>
            <person name="Dromer F."/>
            <person name="Young S.K."/>
            <person name="Zeng Q."/>
            <person name="Gargeya S."/>
            <person name="Fitzgerald M."/>
            <person name="Abouelleil A."/>
            <person name="Alvarado L."/>
            <person name="Berlin A.M."/>
            <person name="Chapman S.B."/>
            <person name="Dewar J."/>
            <person name="Goldberg J."/>
            <person name="Griggs A."/>
            <person name="Gujja S."/>
            <person name="Hansen M."/>
            <person name="Howarth C."/>
            <person name="Imamovic A."/>
            <person name="Larimer J."/>
            <person name="McCowan C."/>
            <person name="Murphy C."/>
            <person name="Pearson M."/>
            <person name="Priest M."/>
            <person name="Roberts A."/>
            <person name="Saif S."/>
            <person name="Shea T."/>
            <person name="Sykes S."/>
            <person name="Wortman J."/>
            <person name="Nusbaum C."/>
            <person name="Birren B."/>
        </authorList>
    </citation>
    <scope>NUCLEOTIDE SEQUENCE [LARGE SCALE GENOMIC DNA]</scope>
    <source>
        <strain evidence="1">CBS 10117</strain>
    </source>
</reference>
<dbReference type="KEGG" id="kdj:28969639"/>
<evidence type="ECO:0000313" key="1">
    <source>
        <dbReference type="EMBL" id="OBR83660.1"/>
    </source>
</evidence>
<accession>A0A1A6A0R4</accession>
<reference evidence="2" key="2">
    <citation type="submission" date="2013-07" db="EMBL/GenBank/DDBJ databases">
        <authorList>
            <consortium name="The Broad Institute Genome Sequencing Platform"/>
            <person name="Cuomo C."/>
            <person name="Litvintseva A."/>
            <person name="Chen Y."/>
            <person name="Heitman J."/>
            <person name="Sun S."/>
            <person name="Springer D."/>
            <person name="Dromer F."/>
            <person name="Young S.K."/>
            <person name="Zeng Q."/>
            <person name="Gargeya S."/>
            <person name="Fitzgerald M."/>
            <person name="Abouelleil A."/>
            <person name="Alvarado L."/>
            <person name="Berlin A.M."/>
            <person name="Chapman S.B."/>
            <person name="Dewar J."/>
            <person name="Goldberg J."/>
            <person name="Griggs A."/>
            <person name="Gujja S."/>
            <person name="Hansen M."/>
            <person name="Howarth C."/>
            <person name="Imamovic A."/>
            <person name="Larimer J."/>
            <person name="McCowan C."/>
            <person name="Murphy C."/>
            <person name="Pearson M."/>
            <person name="Priest M."/>
            <person name="Roberts A."/>
            <person name="Saif S."/>
            <person name="Shea T."/>
            <person name="Sykes S."/>
            <person name="Wortman J."/>
            <person name="Nusbaum C."/>
            <person name="Birren B."/>
        </authorList>
    </citation>
    <scope>NUCLEOTIDE SEQUENCE</scope>
    <source>
        <strain evidence="2">CBS 10117</strain>
    </source>
</reference>
<evidence type="ECO:0000313" key="2">
    <source>
        <dbReference type="EMBL" id="WWC63317.1"/>
    </source>
</evidence>